<protein>
    <submittedName>
        <fullName evidence="5">S8 family serine peptidase</fullName>
    </submittedName>
</protein>
<dbReference type="InterPro" id="IPR036852">
    <property type="entry name" value="Peptidase_S8/S53_dom_sf"/>
</dbReference>
<dbReference type="Pfam" id="PF00082">
    <property type="entry name" value="Peptidase_S8"/>
    <property type="match status" value="1"/>
</dbReference>
<gene>
    <name evidence="5" type="ORF">GFC01_08420</name>
</gene>
<evidence type="ECO:0000256" key="3">
    <source>
        <dbReference type="ARBA" id="ARBA00022825"/>
    </source>
</evidence>
<dbReference type="Gene3D" id="3.40.50.200">
    <property type="entry name" value="Peptidase S8/S53 domain"/>
    <property type="match status" value="1"/>
</dbReference>
<dbReference type="GO" id="GO:0004252">
    <property type="term" value="F:serine-type endopeptidase activity"/>
    <property type="evidence" value="ECO:0007669"/>
    <property type="project" value="InterPro"/>
</dbReference>
<dbReference type="InterPro" id="IPR015500">
    <property type="entry name" value="Peptidase_S8_subtilisin-rel"/>
</dbReference>
<dbReference type="InterPro" id="IPR000209">
    <property type="entry name" value="Peptidase_S8/S53_dom"/>
</dbReference>
<evidence type="ECO:0000259" key="4">
    <source>
        <dbReference type="Pfam" id="PF00082"/>
    </source>
</evidence>
<reference evidence="5 6" key="1">
    <citation type="submission" date="2019-10" db="EMBL/GenBank/DDBJ databases">
        <title>Comparative genomics of sulfur disproportionating microorganisms.</title>
        <authorList>
            <person name="Ward L.M."/>
            <person name="Bertran E."/>
            <person name="Johnston D."/>
        </authorList>
    </citation>
    <scope>NUCLEOTIDE SEQUENCE [LARGE SCALE GENOMIC DNA]</scope>
    <source>
        <strain evidence="5 6">DSM 14055</strain>
    </source>
</reference>
<dbReference type="CDD" id="cd04847">
    <property type="entry name" value="Peptidases_S8_Subtilisin_like_2"/>
    <property type="match status" value="1"/>
</dbReference>
<dbReference type="GO" id="GO:0006508">
    <property type="term" value="P:proteolysis"/>
    <property type="evidence" value="ECO:0007669"/>
    <property type="project" value="UniProtKB-KW"/>
</dbReference>
<sequence length="826" mass="93245">MAGERFRHLFLVDHPGIEPFTSPSSGGTKKRIPSRNRQTHSEYLMQRFIEAWQEAEAEQAVHHVDRNGVYIEFKSDLGADLVIKSLEDLRSKKVRLLNVRTEGEGDERVTYATVYVAHEKKRHFLKKIEEYALQVTPGGKPKNADLVNSIADLRKALLVESFWQDNRDLMPAGEKAWCEVWLSSDRDEVRQRFEALLEREGIKATSGFIRFPERTVKVILANRQDLERLTAISDDIAEYRRAKDTAAFWLRMENREQAEWVRDLLGRIQVESDSRVAVCILDTGVNNGHPLLQPVLKDEDCLTVNPVWGIDDHDGHGTLMAGIVAYGDLTDCLAKQEAIRLRHSLESVKILPRPPAQNAQELWGFITAQGVSRAEIQAVGRKRIFCLAVSATDTRDRGRPSSWSARLDQLSSGADDDLKRLFIVCAGNVSDLNAALNYPDAQLTDSIHDPGQAWNVLTVGAYTELDEIRDPALNGFVPLVRSGELSPFTTTSFTWDNRWPIKPEIVMEGGNLAHDGQGFYDESDDLSLLSTYRDPATRYFYGFNMTSASTAQAAWLAAQIQNEYPDIWPETVRALIVHSAEWTEALKARFLPDQSKTSWARLLRICGYGVPSLERALYSASNSLTLIAQEEIQPFDRKKNGSGYKTREMHLYELPWPKEVLIALPDNVQVQMRITLSYFIEPGPGEIGWKDRYRYASHALRFDVKSPNERTKDFLRRINAAVRAEEEGHPGTKSASDHWVIGANGRNKGSIHSDIWLGTAAELAASNVIAVYPVTGWWRERAYLGRWNRRSRYSLIVSISTTEENIDIYTPVANKLGISVPVAVNA</sequence>
<dbReference type="InterPro" id="IPR034074">
    <property type="entry name" value="Y4bN_pept_dom"/>
</dbReference>
<evidence type="ECO:0000313" key="6">
    <source>
        <dbReference type="Proteomes" id="UP000441717"/>
    </source>
</evidence>
<keyword evidence="1" id="KW-0645">Protease</keyword>
<dbReference type="PRINTS" id="PR00723">
    <property type="entry name" value="SUBTILISIN"/>
</dbReference>
<evidence type="ECO:0000256" key="2">
    <source>
        <dbReference type="ARBA" id="ARBA00022801"/>
    </source>
</evidence>
<accession>A0A6N7IRV0</accession>
<dbReference type="AlphaFoldDB" id="A0A6N7IRV0"/>
<dbReference type="SUPFAM" id="SSF52743">
    <property type="entry name" value="Subtilisin-like"/>
    <property type="match status" value="1"/>
</dbReference>
<organism evidence="5 6">
    <name type="scientific">Desulfofundulus thermobenzoicus</name>
    <dbReference type="NCBI Taxonomy" id="29376"/>
    <lineage>
        <taxon>Bacteria</taxon>
        <taxon>Bacillati</taxon>
        <taxon>Bacillota</taxon>
        <taxon>Clostridia</taxon>
        <taxon>Eubacteriales</taxon>
        <taxon>Peptococcaceae</taxon>
        <taxon>Desulfofundulus</taxon>
    </lineage>
</organism>
<evidence type="ECO:0000256" key="1">
    <source>
        <dbReference type="ARBA" id="ARBA00022670"/>
    </source>
</evidence>
<dbReference type="EMBL" id="WHYR01000019">
    <property type="protein sequence ID" value="MQL52293.1"/>
    <property type="molecule type" value="Genomic_DNA"/>
</dbReference>
<dbReference type="Proteomes" id="UP000441717">
    <property type="component" value="Unassembled WGS sequence"/>
</dbReference>
<comment type="caution">
    <text evidence="5">The sequence shown here is derived from an EMBL/GenBank/DDBJ whole genome shotgun (WGS) entry which is preliminary data.</text>
</comment>
<keyword evidence="2" id="KW-0378">Hydrolase</keyword>
<keyword evidence="3" id="KW-0720">Serine protease</keyword>
<proteinExistence type="predicted"/>
<feature type="domain" description="Peptidase S8/S53" evidence="4">
    <location>
        <begin position="274"/>
        <end position="609"/>
    </location>
</feature>
<evidence type="ECO:0000313" key="5">
    <source>
        <dbReference type="EMBL" id="MQL52293.1"/>
    </source>
</evidence>
<dbReference type="RefSeq" id="WP_341473850.1">
    <property type="nucleotide sequence ID" value="NZ_WHYR01000019.1"/>
</dbReference>
<keyword evidence="6" id="KW-1185">Reference proteome</keyword>
<name>A0A6N7IRV0_9FIRM</name>